<dbReference type="PANTHER" id="PTHR32015">
    <property type="entry name" value="FASTING INDUCED LIPASE"/>
    <property type="match status" value="1"/>
</dbReference>
<sequence length="500" mass="55485">MNIFPRDFTHTLTGFGGDPNMNKEQHRKTIKKAPIILIHGNAAHVAHPTFGWDTMKRFLKEEGYQDCEIWAMDYLGENRSFPPEMPTPVRNHIDDVREFIDDVIDYLNVERIDIICHSLGGMMTCAYMRGYRSDGTFDNANHRLDNVGTAVFLATANNGLGRFSPGEFQTGGSFEVNSHIFNGVKDDSPRGTDDPKQMIIPEEAKTCQHESEESQGVKNPEQMFAEMAALEESWKVTTELDVGTLPPQNVYVAITATGDFVDKQNKDTGRLEGAHCNLRFNLGPNIMGHSQILMQRGVFDAFKGCLNKHPPGIPVSALQRIAVSPVSIRVTESAPIKVSEIGEISPKPLSVTVNVTPADMVVSYTTKRVTKEYQAGYIIENVAETCSGKLRNGEGLTLSKDGIWDVTFSGTGASDIKRMYGVSVIKPAVEIETPDRPKFTDSLEVKAKASSGKLYFSFDGMHFNEGNRVKISETNTVYFIAIDKGNASEIVYRFYEKEAV</sequence>
<dbReference type="RefSeq" id="WP_157833904.1">
    <property type="nucleotide sequence ID" value="NZ_JMIY01000001.1"/>
</dbReference>
<dbReference type="Proteomes" id="UP000027153">
    <property type="component" value="Unassembled WGS sequence"/>
</dbReference>
<accession>A0A062V7X7</accession>
<evidence type="ECO:0000313" key="2">
    <source>
        <dbReference type="Proteomes" id="UP000027153"/>
    </source>
</evidence>
<dbReference type="PANTHER" id="PTHR32015:SF1">
    <property type="entry name" value="LIPASE"/>
    <property type="match status" value="1"/>
</dbReference>
<dbReference type="InterPro" id="IPR002918">
    <property type="entry name" value="Lipase_EstA/Esterase_EstB"/>
</dbReference>
<dbReference type="Pfam" id="PF01674">
    <property type="entry name" value="Lipase_2"/>
    <property type="match status" value="1"/>
</dbReference>
<name>A0A062V7X7_9EURY</name>
<dbReference type="AlphaFoldDB" id="A0A062V7X7"/>
<dbReference type="GO" id="GO:0016042">
    <property type="term" value="P:lipid catabolic process"/>
    <property type="evidence" value="ECO:0007669"/>
    <property type="project" value="InterPro"/>
</dbReference>
<dbReference type="GO" id="GO:0016298">
    <property type="term" value="F:lipase activity"/>
    <property type="evidence" value="ECO:0007669"/>
    <property type="project" value="TreeGrafter"/>
</dbReference>
<dbReference type="EMBL" id="JMIY01000001">
    <property type="protein sequence ID" value="KCZ73392.1"/>
    <property type="molecule type" value="Genomic_DNA"/>
</dbReference>
<dbReference type="SUPFAM" id="SSF53474">
    <property type="entry name" value="alpha/beta-Hydrolases"/>
    <property type="match status" value="1"/>
</dbReference>
<gene>
    <name evidence="1" type="ORF">ANME2D_00458</name>
</gene>
<dbReference type="Gene3D" id="3.40.50.1820">
    <property type="entry name" value="alpha/beta hydrolase"/>
    <property type="match status" value="1"/>
</dbReference>
<keyword evidence="2" id="KW-1185">Reference proteome</keyword>
<protein>
    <submittedName>
        <fullName evidence="1">Lipase (Class 2)</fullName>
    </submittedName>
</protein>
<organism evidence="1 2">
    <name type="scientific">Candidatus Methanoperedens nitratireducens</name>
    <dbReference type="NCBI Taxonomy" id="1392998"/>
    <lineage>
        <taxon>Archaea</taxon>
        <taxon>Methanobacteriati</taxon>
        <taxon>Methanobacteriota</taxon>
        <taxon>Stenosarchaea group</taxon>
        <taxon>Methanomicrobia</taxon>
        <taxon>Methanosarcinales</taxon>
        <taxon>ANME-2 cluster</taxon>
        <taxon>Candidatus Methanoperedentaceae</taxon>
        <taxon>Candidatus Methanoperedens</taxon>
    </lineage>
</organism>
<comment type="caution">
    <text evidence="1">The sequence shown here is derived from an EMBL/GenBank/DDBJ whole genome shotgun (WGS) entry which is preliminary data.</text>
</comment>
<proteinExistence type="predicted"/>
<dbReference type="InterPro" id="IPR029058">
    <property type="entry name" value="AB_hydrolase_fold"/>
</dbReference>
<reference evidence="1 2" key="1">
    <citation type="journal article" date="2013" name="Nature">
        <title>Anaerobic oxidation of methane coupled to nitrate reduction in a novel archaeal lineage.</title>
        <authorList>
            <person name="Haroon M.F."/>
            <person name="Hu S."/>
            <person name="Shi Y."/>
            <person name="Imelfort M."/>
            <person name="Keller J."/>
            <person name="Hugenholtz P."/>
            <person name="Yuan Z."/>
            <person name="Tyson G.W."/>
        </authorList>
    </citation>
    <scope>NUCLEOTIDE SEQUENCE [LARGE SCALE GENOMIC DNA]</scope>
    <source>
        <strain evidence="1 2">ANME-2d</strain>
    </source>
</reference>
<evidence type="ECO:0000313" key="1">
    <source>
        <dbReference type="EMBL" id="KCZ73392.1"/>
    </source>
</evidence>